<evidence type="ECO:0000313" key="1">
    <source>
        <dbReference type="EMBL" id="KOC19086.1"/>
    </source>
</evidence>
<accession>A0A0L7MB42</accession>
<dbReference type="EMBL" id="UFXL01000001">
    <property type="protein sequence ID" value="SUY79242.1"/>
    <property type="molecule type" value="Genomic_DNA"/>
</dbReference>
<keyword evidence="4" id="KW-1185">Reference proteome</keyword>
<organism evidence="1 3">
    <name type="scientific">Comamonas testosteroni</name>
    <name type="common">Pseudomonas testosteroni</name>
    <dbReference type="NCBI Taxonomy" id="285"/>
    <lineage>
        <taxon>Bacteria</taxon>
        <taxon>Pseudomonadati</taxon>
        <taxon>Pseudomonadota</taxon>
        <taxon>Betaproteobacteria</taxon>
        <taxon>Burkholderiales</taxon>
        <taxon>Comamonadaceae</taxon>
        <taxon>Comamonas</taxon>
    </lineage>
</organism>
<sequence>MTAQARATTHGVKTLTAAQAFETLPDCAYIRERDLVAHPRRQGVVGLLPFSASTLWRKVSAGDFPKPQKLGAKISAWRVADVRAWMAQQQA</sequence>
<comment type="caution">
    <text evidence="1">The sequence shown here is derived from an EMBL/GenBank/DDBJ whole genome shotgun (WGS) entry which is preliminary data.</text>
</comment>
<dbReference type="AlphaFoldDB" id="A0A0L7MB42"/>
<dbReference type="EMBL" id="JNVD01000033">
    <property type="protein sequence ID" value="KOC19086.1"/>
    <property type="molecule type" value="Genomic_DNA"/>
</dbReference>
<evidence type="ECO:0000313" key="2">
    <source>
        <dbReference type="EMBL" id="SUY79242.1"/>
    </source>
</evidence>
<dbReference type="Pfam" id="PF05930">
    <property type="entry name" value="Phage_AlpA"/>
    <property type="match status" value="1"/>
</dbReference>
<dbReference type="PATRIC" id="fig|285.49.peg.4226"/>
<evidence type="ECO:0000313" key="4">
    <source>
        <dbReference type="Proteomes" id="UP000255070"/>
    </source>
</evidence>
<evidence type="ECO:0000313" key="3">
    <source>
        <dbReference type="Proteomes" id="UP000037442"/>
    </source>
</evidence>
<gene>
    <name evidence="1" type="ORF">GL58_20400</name>
    <name evidence="2" type="ORF">NCTC10698_04176</name>
</gene>
<dbReference type="InterPro" id="IPR010260">
    <property type="entry name" value="AlpA"/>
</dbReference>
<dbReference type="Gene3D" id="1.10.238.160">
    <property type="match status" value="1"/>
</dbReference>
<dbReference type="RefSeq" id="WP_003074698.1">
    <property type="nucleotide sequence ID" value="NZ_BBJZ01000036.1"/>
</dbReference>
<dbReference type="GeneID" id="63997724"/>
<reference evidence="2 4" key="3">
    <citation type="submission" date="2018-06" db="EMBL/GenBank/DDBJ databases">
        <authorList>
            <consortium name="Pathogen Informatics"/>
            <person name="Doyle S."/>
        </authorList>
    </citation>
    <scope>NUCLEOTIDE SEQUENCE [LARGE SCALE GENOMIC DNA]</scope>
    <source>
        <strain evidence="2 4">NCTC10698</strain>
    </source>
</reference>
<reference evidence="1" key="2">
    <citation type="submission" date="2014-06" db="EMBL/GenBank/DDBJ databases">
        <title>Three species of the Botryosphaeriales overlap on five unrelated trees in China, with a novel species.</title>
        <authorList>
            <person name="Tian C."/>
            <person name="Fan X."/>
        </authorList>
    </citation>
    <scope>NUCLEOTIDE SEQUENCE</scope>
    <source>
        <strain evidence="1">WDL7</strain>
    </source>
</reference>
<reference evidence="3" key="1">
    <citation type="submission" date="2014-06" db="EMBL/GenBank/DDBJ databases">
        <title>Draft genome sequence of C. testosteroni WDL7.</title>
        <authorList>
            <person name="Wu Y."/>
            <person name="Seshan H."/>
            <person name="Arumugam K."/>
        </authorList>
    </citation>
    <scope>NUCLEOTIDE SEQUENCE [LARGE SCALE GENOMIC DNA]</scope>
    <source>
        <strain evidence="3">WDL7</strain>
    </source>
</reference>
<proteinExistence type="predicted"/>
<protein>
    <submittedName>
        <fullName evidence="1 2">Transcriptional regulator</fullName>
    </submittedName>
</protein>
<name>A0A0L7MB42_COMTE</name>
<dbReference type="Proteomes" id="UP000255070">
    <property type="component" value="Unassembled WGS sequence"/>
</dbReference>
<dbReference type="Proteomes" id="UP000037442">
    <property type="component" value="Unassembled WGS sequence"/>
</dbReference>